<dbReference type="GO" id="GO:0007165">
    <property type="term" value="P:signal transduction"/>
    <property type="evidence" value="ECO:0007669"/>
    <property type="project" value="TreeGrafter"/>
</dbReference>
<sequence>MSQMNCDVFVNQDVPSARLEGTTTSATCGPIHFKKLLGVGGFGSVYRAMVQKQELAVKVLPVDTTCELKNFRGEWSVLERLMTVTHRNVVQAFGMDRSEENDGFAFLFFEIVPHGELYDYVYDKGGIPFQQAWFYYEQILEGLAFLHSQGIYHRDIKPENILMQSESHVQIADFGLAHFHSNSEEVPHFYNQRGTPAYFPPELYRRGSYKATDGDLWAAAITLVAMCTTVPPWEEANKKDTMYKLFLMKVPPKEWNRLRRPEVSMLSDLLNSLVAKRFVPPVYKHALRSCLSGG</sequence>
<feature type="binding site" evidence="3">
    <location>
        <position position="58"/>
    </location>
    <ligand>
        <name>ATP</name>
        <dbReference type="ChEBI" id="CHEBI:30616"/>
    </ligand>
</feature>
<dbReference type="InterPro" id="IPR000719">
    <property type="entry name" value="Prot_kinase_dom"/>
</dbReference>
<keyword evidence="4" id="KW-0418">Kinase</keyword>
<dbReference type="Proteomes" id="UP001175271">
    <property type="component" value="Unassembled WGS sequence"/>
</dbReference>
<keyword evidence="7" id="KW-1185">Reference proteome</keyword>
<evidence type="ECO:0000256" key="3">
    <source>
        <dbReference type="PROSITE-ProRule" id="PRU10141"/>
    </source>
</evidence>
<keyword evidence="4" id="KW-0808">Transferase</keyword>
<comment type="caution">
    <text evidence="6">The sequence shown here is derived from an EMBL/GenBank/DDBJ whole genome shotgun (WGS) entry which is preliminary data.</text>
</comment>
<protein>
    <recommendedName>
        <fullName evidence="5">Protein kinase domain-containing protein</fullName>
    </recommendedName>
</protein>
<accession>A0AA39II12</accession>
<dbReference type="PROSITE" id="PS00107">
    <property type="entry name" value="PROTEIN_KINASE_ATP"/>
    <property type="match status" value="1"/>
</dbReference>
<dbReference type="PANTHER" id="PTHR48011">
    <property type="entry name" value="CCR4-NOT TRANSCRIPTIONAL COMPLEX SUBUNIT CAF120-RELATED"/>
    <property type="match status" value="1"/>
</dbReference>
<gene>
    <name evidence="6" type="ORF">QR680_008818</name>
</gene>
<organism evidence="6 7">
    <name type="scientific">Steinernema hermaphroditum</name>
    <dbReference type="NCBI Taxonomy" id="289476"/>
    <lineage>
        <taxon>Eukaryota</taxon>
        <taxon>Metazoa</taxon>
        <taxon>Ecdysozoa</taxon>
        <taxon>Nematoda</taxon>
        <taxon>Chromadorea</taxon>
        <taxon>Rhabditida</taxon>
        <taxon>Tylenchina</taxon>
        <taxon>Panagrolaimomorpha</taxon>
        <taxon>Strongyloidoidea</taxon>
        <taxon>Steinernematidae</taxon>
        <taxon>Steinernema</taxon>
    </lineage>
</organism>
<dbReference type="PANTHER" id="PTHR48011:SF84">
    <property type="entry name" value="KINASE, PUTATIVE-RELATED"/>
    <property type="match status" value="1"/>
</dbReference>
<dbReference type="PROSITE" id="PS50011">
    <property type="entry name" value="PROTEIN_KINASE_DOM"/>
    <property type="match status" value="1"/>
</dbReference>
<dbReference type="AlphaFoldDB" id="A0AA39II12"/>
<proteinExistence type="inferred from homology"/>
<dbReference type="InterPro" id="IPR011009">
    <property type="entry name" value="Kinase-like_dom_sf"/>
</dbReference>
<dbReference type="PROSITE" id="PS00108">
    <property type="entry name" value="PROTEIN_KINASE_ST"/>
    <property type="match status" value="1"/>
</dbReference>
<dbReference type="SMART" id="SM00220">
    <property type="entry name" value="S_TKc"/>
    <property type="match status" value="1"/>
</dbReference>
<dbReference type="GO" id="GO:0005524">
    <property type="term" value="F:ATP binding"/>
    <property type="evidence" value="ECO:0007669"/>
    <property type="project" value="UniProtKB-UniRule"/>
</dbReference>
<keyword evidence="2 3" id="KW-0067">ATP-binding</keyword>
<dbReference type="SUPFAM" id="SSF56112">
    <property type="entry name" value="Protein kinase-like (PK-like)"/>
    <property type="match status" value="1"/>
</dbReference>
<reference evidence="6" key="1">
    <citation type="submission" date="2023-06" db="EMBL/GenBank/DDBJ databases">
        <title>Genomic analysis of the entomopathogenic nematode Steinernema hermaphroditum.</title>
        <authorList>
            <person name="Schwarz E.M."/>
            <person name="Heppert J.K."/>
            <person name="Baniya A."/>
            <person name="Schwartz H.T."/>
            <person name="Tan C.-H."/>
            <person name="Antoshechkin I."/>
            <person name="Sternberg P.W."/>
            <person name="Goodrich-Blair H."/>
            <person name="Dillman A.R."/>
        </authorList>
    </citation>
    <scope>NUCLEOTIDE SEQUENCE</scope>
    <source>
        <strain evidence="6">PS9179</strain>
        <tissue evidence="6">Whole animal</tissue>
    </source>
</reference>
<evidence type="ECO:0000259" key="5">
    <source>
        <dbReference type="PROSITE" id="PS50011"/>
    </source>
</evidence>
<dbReference type="GO" id="GO:0004674">
    <property type="term" value="F:protein serine/threonine kinase activity"/>
    <property type="evidence" value="ECO:0007669"/>
    <property type="project" value="UniProtKB-KW"/>
</dbReference>
<keyword evidence="1 3" id="KW-0547">Nucleotide-binding</keyword>
<evidence type="ECO:0000256" key="1">
    <source>
        <dbReference type="ARBA" id="ARBA00022741"/>
    </source>
</evidence>
<evidence type="ECO:0000256" key="4">
    <source>
        <dbReference type="RuleBase" id="RU000304"/>
    </source>
</evidence>
<dbReference type="InterPro" id="IPR017441">
    <property type="entry name" value="Protein_kinase_ATP_BS"/>
</dbReference>
<keyword evidence="4" id="KW-0723">Serine/threonine-protein kinase</keyword>
<evidence type="ECO:0000256" key="2">
    <source>
        <dbReference type="ARBA" id="ARBA00022840"/>
    </source>
</evidence>
<evidence type="ECO:0000313" key="6">
    <source>
        <dbReference type="EMBL" id="KAK0424731.1"/>
    </source>
</evidence>
<name>A0AA39II12_9BILA</name>
<dbReference type="InterPro" id="IPR008271">
    <property type="entry name" value="Ser/Thr_kinase_AS"/>
</dbReference>
<dbReference type="EMBL" id="JAUCMV010000001">
    <property type="protein sequence ID" value="KAK0424731.1"/>
    <property type="molecule type" value="Genomic_DNA"/>
</dbReference>
<feature type="domain" description="Protein kinase" evidence="5">
    <location>
        <begin position="31"/>
        <end position="294"/>
    </location>
</feature>
<dbReference type="InterPro" id="IPR052751">
    <property type="entry name" value="Plant_MAPKKK"/>
</dbReference>
<dbReference type="Pfam" id="PF00069">
    <property type="entry name" value="Pkinase"/>
    <property type="match status" value="1"/>
</dbReference>
<comment type="similarity">
    <text evidence="4">Belongs to the protein kinase superfamily.</text>
</comment>
<evidence type="ECO:0000313" key="7">
    <source>
        <dbReference type="Proteomes" id="UP001175271"/>
    </source>
</evidence>
<dbReference type="Gene3D" id="1.10.510.10">
    <property type="entry name" value="Transferase(Phosphotransferase) domain 1"/>
    <property type="match status" value="1"/>
</dbReference>